<evidence type="ECO:0000313" key="6">
    <source>
        <dbReference type="EMBL" id="GAJ01361.1"/>
    </source>
</evidence>
<evidence type="ECO:0000259" key="5">
    <source>
        <dbReference type="Pfam" id="PF00082"/>
    </source>
</evidence>
<feature type="non-terminal residue" evidence="6">
    <location>
        <position position="142"/>
    </location>
</feature>
<dbReference type="PROSITE" id="PS51892">
    <property type="entry name" value="SUBTILASE"/>
    <property type="match status" value="1"/>
</dbReference>
<dbReference type="GO" id="GO:0006508">
    <property type="term" value="P:proteolysis"/>
    <property type="evidence" value="ECO:0007669"/>
    <property type="project" value="UniProtKB-KW"/>
</dbReference>
<sequence length="142" mass="14802">MAIEHCIEKKAQAEAAGLPETDPMNPNIMNMSWGVPDDGDPDDPIRVACRAAFEVRIGPVAAAGNSGPAPGSIMLPACDSGVVGVGAVTFMPFDVWEYSGRGPTLEGLIKPDMVFYGVRVLTASSRGDEAYVVKSGTSFSAP</sequence>
<evidence type="ECO:0000256" key="1">
    <source>
        <dbReference type="ARBA" id="ARBA00011073"/>
    </source>
</evidence>
<evidence type="ECO:0000256" key="4">
    <source>
        <dbReference type="ARBA" id="ARBA00022825"/>
    </source>
</evidence>
<dbReference type="InterPro" id="IPR000209">
    <property type="entry name" value="Peptidase_S8/S53_dom"/>
</dbReference>
<dbReference type="PANTHER" id="PTHR43806:SF11">
    <property type="entry name" value="CEREVISIN-RELATED"/>
    <property type="match status" value="1"/>
</dbReference>
<dbReference type="PANTHER" id="PTHR43806">
    <property type="entry name" value="PEPTIDASE S8"/>
    <property type="match status" value="1"/>
</dbReference>
<dbReference type="SUPFAM" id="SSF52743">
    <property type="entry name" value="Subtilisin-like"/>
    <property type="match status" value="1"/>
</dbReference>
<dbReference type="InterPro" id="IPR036852">
    <property type="entry name" value="Peptidase_S8/S53_dom_sf"/>
</dbReference>
<reference evidence="6" key="1">
    <citation type="journal article" date="2014" name="Front. Microbiol.">
        <title>High frequency of phylogenetically diverse reductive dehalogenase-homologous genes in deep subseafloor sedimentary metagenomes.</title>
        <authorList>
            <person name="Kawai M."/>
            <person name="Futagami T."/>
            <person name="Toyoda A."/>
            <person name="Takaki Y."/>
            <person name="Nishi S."/>
            <person name="Hori S."/>
            <person name="Arai W."/>
            <person name="Tsubouchi T."/>
            <person name="Morono Y."/>
            <person name="Uchiyama I."/>
            <person name="Ito T."/>
            <person name="Fujiyama A."/>
            <person name="Inagaki F."/>
            <person name="Takami H."/>
        </authorList>
    </citation>
    <scope>NUCLEOTIDE SEQUENCE</scope>
    <source>
        <strain evidence="6">Expedition CK06-06</strain>
    </source>
</reference>
<keyword evidence="4" id="KW-0720">Serine protease</keyword>
<dbReference type="Gene3D" id="3.40.50.200">
    <property type="entry name" value="Peptidase S8/S53 domain"/>
    <property type="match status" value="1"/>
</dbReference>
<dbReference type="AlphaFoldDB" id="X1UN84"/>
<gene>
    <name evidence="6" type="ORF">S12H4_31938</name>
</gene>
<accession>X1UN84</accession>
<organism evidence="6">
    <name type="scientific">marine sediment metagenome</name>
    <dbReference type="NCBI Taxonomy" id="412755"/>
    <lineage>
        <taxon>unclassified sequences</taxon>
        <taxon>metagenomes</taxon>
        <taxon>ecological metagenomes</taxon>
    </lineage>
</organism>
<dbReference type="Pfam" id="PF00082">
    <property type="entry name" value="Peptidase_S8"/>
    <property type="match status" value="1"/>
</dbReference>
<comment type="caution">
    <text evidence="6">The sequence shown here is derived from an EMBL/GenBank/DDBJ whole genome shotgun (WGS) entry which is preliminary data.</text>
</comment>
<dbReference type="InterPro" id="IPR050131">
    <property type="entry name" value="Peptidase_S8_subtilisin-like"/>
</dbReference>
<proteinExistence type="inferred from homology"/>
<keyword evidence="3" id="KW-0378">Hydrolase</keyword>
<name>X1UN84_9ZZZZ</name>
<comment type="similarity">
    <text evidence="1">Belongs to the peptidase S8 family.</text>
</comment>
<dbReference type="GO" id="GO:0004252">
    <property type="term" value="F:serine-type endopeptidase activity"/>
    <property type="evidence" value="ECO:0007669"/>
    <property type="project" value="InterPro"/>
</dbReference>
<protein>
    <recommendedName>
        <fullName evidence="5">Peptidase S8/S53 domain-containing protein</fullName>
    </recommendedName>
</protein>
<keyword evidence="2" id="KW-0645">Protease</keyword>
<evidence type="ECO:0000256" key="3">
    <source>
        <dbReference type="ARBA" id="ARBA00022801"/>
    </source>
</evidence>
<evidence type="ECO:0000256" key="2">
    <source>
        <dbReference type="ARBA" id="ARBA00022670"/>
    </source>
</evidence>
<feature type="domain" description="Peptidase S8/S53" evidence="5">
    <location>
        <begin position="16"/>
        <end position="142"/>
    </location>
</feature>
<dbReference type="EMBL" id="BARW01018687">
    <property type="protein sequence ID" value="GAJ01361.1"/>
    <property type="molecule type" value="Genomic_DNA"/>
</dbReference>